<dbReference type="InterPro" id="IPR047150">
    <property type="entry name" value="SGT"/>
</dbReference>
<gene>
    <name evidence="5" type="ORF">ICN82_04715</name>
</gene>
<name>A0A8J6YWF9_9RHOB</name>
<protein>
    <submittedName>
        <fullName evidence="5">Tetratricopeptide repeat protein</fullName>
    </submittedName>
</protein>
<dbReference type="Proteomes" id="UP000609121">
    <property type="component" value="Unassembled WGS sequence"/>
</dbReference>
<dbReference type="PANTHER" id="PTHR45831:SF2">
    <property type="entry name" value="LD24721P"/>
    <property type="match status" value="1"/>
</dbReference>
<feature type="chain" id="PRO_5035225121" evidence="4">
    <location>
        <begin position="26"/>
        <end position="184"/>
    </location>
</feature>
<dbReference type="RefSeq" id="WP_193180191.1">
    <property type="nucleotide sequence ID" value="NZ_JACVXA010000009.1"/>
</dbReference>
<keyword evidence="1" id="KW-0677">Repeat</keyword>
<reference evidence="5" key="1">
    <citation type="submission" date="2020-09" db="EMBL/GenBank/DDBJ databases">
        <title>A novel bacterium of genus Mangrovicoccus, isolated from South China Sea.</title>
        <authorList>
            <person name="Huang H."/>
            <person name="Mo K."/>
            <person name="Hu Y."/>
        </authorList>
    </citation>
    <scope>NUCLEOTIDE SEQUENCE</scope>
    <source>
        <strain evidence="5">HB182678</strain>
    </source>
</reference>
<evidence type="ECO:0000256" key="4">
    <source>
        <dbReference type="SAM" id="SignalP"/>
    </source>
</evidence>
<sequence>MTRPSPLLKPVFLALACSVTSPAVADPDRLDELFAELQDPQAADWQGVEAQIWQEWSRSGSPAMDLLLQRGREAMEAGDLQAAVDHLTALTDHAPDFAEGWNARATAFYQEGELGLAVADIERALALNPRHFGALSGFGMILEELGHRQQALEVYGAALAIHPHQPPVEEAIERIKRELGEQEI</sequence>
<organism evidence="5 6">
    <name type="scientific">Mangrovicoccus algicola</name>
    <dbReference type="NCBI Taxonomy" id="2771008"/>
    <lineage>
        <taxon>Bacteria</taxon>
        <taxon>Pseudomonadati</taxon>
        <taxon>Pseudomonadota</taxon>
        <taxon>Alphaproteobacteria</taxon>
        <taxon>Rhodobacterales</taxon>
        <taxon>Paracoccaceae</taxon>
        <taxon>Mangrovicoccus</taxon>
    </lineage>
</organism>
<evidence type="ECO:0000313" key="5">
    <source>
        <dbReference type="EMBL" id="MBE3637504.1"/>
    </source>
</evidence>
<dbReference type="PROSITE" id="PS50005">
    <property type="entry name" value="TPR"/>
    <property type="match status" value="2"/>
</dbReference>
<dbReference type="GO" id="GO:0006620">
    <property type="term" value="P:post-translational protein targeting to endoplasmic reticulum membrane"/>
    <property type="evidence" value="ECO:0007669"/>
    <property type="project" value="TreeGrafter"/>
</dbReference>
<feature type="repeat" description="TPR" evidence="3">
    <location>
        <begin position="132"/>
        <end position="165"/>
    </location>
</feature>
<dbReference type="Gene3D" id="1.25.40.10">
    <property type="entry name" value="Tetratricopeptide repeat domain"/>
    <property type="match status" value="1"/>
</dbReference>
<evidence type="ECO:0000256" key="1">
    <source>
        <dbReference type="ARBA" id="ARBA00022737"/>
    </source>
</evidence>
<feature type="signal peptide" evidence="4">
    <location>
        <begin position="1"/>
        <end position="25"/>
    </location>
</feature>
<comment type="caution">
    <text evidence="5">The sequence shown here is derived from an EMBL/GenBank/DDBJ whole genome shotgun (WGS) entry which is preliminary data.</text>
</comment>
<dbReference type="EMBL" id="JACVXA010000009">
    <property type="protein sequence ID" value="MBE3637504.1"/>
    <property type="molecule type" value="Genomic_DNA"/>
</dbReference>
<dbReference type="GO" id="GO:0060090">
    <property type="term" value="F:molecular adaptor activity"/>
    <property type="evidence" value="ECO:0007669"/>
    <property type="project" value="TreeGrafter"/>
</dbReference>
<dbReference type="AlphaFoldDB" id="A0A8J6YWF9"/>
<evidence type="ECO:0000256" key="2">
    <source>
        <dbReference type="ARBA" id="ARBA00022803"/>
    </source>
</evidence>
<evidence type="ECO:0000256" key="3">
    <source>
        <dbReference type="PROSITE-ProRule" id="PRU00339"/>
    </source>
</evidence>
<keyword evidence="2 3" id="KW-0802">TPR repeat</keyword>
<dbReference type="InterPro" id="IPR011990">
    <property type="entry name" value="TPR-like_helical_dom_sf"/>
</dbReference>
<proteinExistence type="predicted"/>
<feature type="repeat" description="TPR" evidence="3">
    <location>
        <begin position="98"/>
        <end position="131"/>
    </location>
</feature>
<dbReference type="SMART" id="SM00028">
    <property type="entry name" value="TPR"/>
    <property type="match status" value="3"/>
</dbReference>
<dbReference type="PANTHER" id="PTHR45831">
    <property type="entry name" value="LD24721P"/>
    <property type="match status" value="1"/>
</dbReference>
<keyword evidence="4" id="KW-0732">Signal</keyword>
<dbReference type="SUPFAM" id="SSF48452">
    <property type="entry name" value="TPR-like"/>
    <property type="match status" value="1"/>
</dbReference>
<dbReference type="InterPro" id="IPR019734">
    <property type="entry name" value="TPR_rpt"/>
</dbReference>
<dbReference type="GO" id="GO:0072380">
    <property type="term" value="C:TRC complex"/>
    <property type="evidence" value="ECO:0007669"/>
    <property type="project" value="TreeGrafter"/>
</dbReference>
<evidence type="ECO:0000313" key="6">
    <source>
        <dbReference type="Proteomes" id="UP000609121"/>
    </source>
</evidence>
<dbReference type="GO" id="GO:0016020">
    <property type="term" value="C:membrane"/>
    <property type="evidence" value="ECO:0007669"/>
    <property type="project" value="TreeGrafter"/>
</dbReference>
<dbReference type="Pfam" id="PF13432">
    <property type="entry name" value="TPR_16"/>
    <property type="match status" value="1"/>
</dbReference>
<keyword evidence="6" id="KW-1185">Reference proteome</keyword>
<accession>A0A8J6YWF9</accession>